<proteinExistence type="predicted"/>
<protein>
    <recommendedName>
        <fullName evidence="1">Transposase IS701-like DDE domain-containing protein</fullName>
    </recommendedName>
</protein>
<organism evidence="2">
    <name type="scientific">gut metagenome</name>
    <dbReference type="NCBI Taxonomy" id="749906"/>
    <lineage>
        <taxon>unclassified sequences</taxon>
        <taxon>metagenomes</taxon>
        <taxon>organismal metagenomes</taxon>
    </lineage>
</organism>
<accession>J9CBZ5</accession>
<dbReference type="SUPFAM" id="SSF53098">
    <property type="entry name" value="Ribonuclease H-like"/>
    <property type="match status" value="1"/>
</dbReference>
<reference evidence="2" key="1">
    <citation type="journal article" date="2012" name="PLoS ONE">
        <title>Gene sets for utilization of primary and secondary nutrition supplies in the distal gut of endangered iberian lynx.</title>
        <authorList>
            <person name="Alcaide M."/>
            <person name="Messina E."/>
            <person name="Richter M."/>
            <person name="Bargiela R."/>
            <person name="Peplies J."/>
            <person name="Huws S.A."/>
            <person name="Newbold C.J."/>
            <person name="Golyshin P.N."/>
            <person name="Simon M.A."/>
            <person name="Lopez G."/>
            <person name="Yakimov M.M."/>
            <person name="Ferrer M."/>
        </authorList>
    </citation>
    <scope>NUCLEOTIDE SEQUENCE</scope>
</reference>
<dbReference type="InterPro" id="IPR038721">
    <property type="entry name" value="IS701-like_DDE_dom"/>
</dbReference>
<dbReference type="InterPro" id="IPR012337">
    <property type="entry name" value="RNaseH-like_sf"/>
</dbReference>
<dbReference type="EMBL" id="AMCI01004742">
    <property type="protein sequence ID" value="EJW97470.1"/>
    <property type="molecule type" value="Genomic_DNA"/>
</dbReference>
<gene>
    <name evidence="2" type="ORF">EVA_14422</name>
</gene>
<comment type="caution">
    <text evidence="2">The sequence shown here is derived from an EMBL/GenBank/DDBJ whole genome shotgun (WGS) entry which is preliminary data.</text>
</comment>
<dbReference type="Pfam" id="PF13546">
    <property type="entry name" value="DDE_5"/>
    <property type="match status" value="1"/>
</dbReference>
<name>J9CBZ5_9ZZZZ</name>
<feature type="domain" description="Transposase IS701-like DDE" evidence="1">
    <location>
        <begin position="12"/>
        <end position="141"/>
    </location>
</feature>
<evidence type="ECO:0000313" key="2">
    <source>
        <dbReference type="EMBL" id="EJW97470.1"/>
    </source>
</evidence>
<sequence length="221" mass="25770">MRKEHAEHEESPCCYILDDTTLEKTGRYIENVSRVFDHVSGRCVLGFKLLLLAFSDGTSTLPVDFSFHREKGKNGNFGLTKEERKKQFHINRRQSDLDKVRAKECNKNKIDMAIEMLQRAWKYGIRAQYLLADSWFACEKLIATVRYIGKGAVHYIGLAKMGKTKYEVRGKLHNARELITLYAREETHQCRQYKCLYISLRAQLGNQPVRIFLIKYGKNKN</sequence>
<evidence type="ECO:0000259" key="1">
    <source>
        <dbReference type="Pfam" id="PF13546"/>
    </source>
</evidence>
<dbReference type="AlphaFoldDB" id="J9CBZ5"/>